<evidence type="ECO:0000256" key="2">
    <source>
        <dbReference type="SAM" id="SignalP"/>
    </source>
</evidence>
<dbReference type="EMBL" id="FNBL01000002">
    <property type="protein sequence ID" value="SDF06079.1"/>
    <property type="molecule type" value="Genomic_DNA"/>
</dbReference>
<protein>
    <recommendedName>
        <fullName evidence="5">Porin</fullName>
    </recommendedName>
</protein>
<dbReference type="OrthoDB" id="7875085at2"/>
<sequence length="103" mass="10953">MMKTALTAAVLTFGASPMFAADTQPYDPVVKHFAYEKNVENFCPAGTQPIRYNGVVCCGVPNATGYGDAPVSQRRYVPAMATNTTDPKSPSYVPERISMGAGS</sequence>
<evidence type="ECO:0000313" key="4">
    <source>
        <dbReference type="Proteomes" id="UP000182284"/>
    </source>
</evidence>
<keyword evidence="2" id="KW-0732">Signal</keyword>
<proteinExistence type="predicted"/>
<evidence type="ECO:0000256" key="1">
    <source>
        <dbReference type="SAM" id="MobiDB-lite"/>
    </source>
</evidence>
<accession>A0A1G7I122</accession>
<gene>
    <name evidence="3" type="ORF">SAMN04488117_102145</name>
</gene>
<dbReference type="AlphaFoldDB" id="A0A1G7I122"/>
<dbReference type="RefSeq" id="WP_074641789.1">
    <property type="nucleotide sequence ID" value="NZ_FNBL01000002.1"/>
</dbReference>
<dbReference type="Proteomes" id="UP000182284">
    <property type="component" value="Unassembled WGS sequence"/>
</dbReference>
<organism evidence="3 4">
    <name type="scientific">Celeribacter baekdonensis</name>
    <dbReference type="NCBI Taxonomy" id="875171"/>
    <lineage>
        <taxon>Bacteria</taxon>
        <taxon>Pseudomonadati</taxon>
        <taxon>Pseudomonadota</taxon>
        <taxon>Alphaproteobacteria</taxon>
        <taxon>Rhodobacterales</taxon>
        <taxon>Roseobacteraceae</taxon>
        <taxon>Celeribacter</taxon>
    </lineage>
</organism>
<feature type="chain" id="PRO_5010237934" description="Porin" evidence="2">
    <location>
        <begin position="21"/>
        <end position="103"/>
    </location>
</feature>
<feature type="region of interest" description="Disordered" evidence="1">
    <location>
        <begin position="80"/>
        <end position="103"/>
    </location>
</feature>
<evidence type="ECO:0008006" key="5">
    <source>
        <dbReference type="Google" id="ProtNLM"/>
    </source>
</evidence>
<feature type="signal peptide" evidence="2">
    <location>
        <begin position="1"/>
        <end position="20"/>
    </location>
</feature>
<name>A0A1G7I122_9RHOB</name>
<evidence type="ECO:0000313" key="3">
    <source>
        <dbReference type="EMBL" id="SDF06079.1"/>
    </source>
</evidence>
<reference evidence="3 4" key="1">
    <citation type="submission" date="2016-10" db="EMBL/GenBank/DDBJ databases">
        <authorList>
            <person name="de Groot N.N."/>
        </authorList>
    </citation>
    <scope>NUCLEOTIDE SEQUENCE [LARGE SCALE GENOMIC DNA]</scope>
    <source>
        <strain evidence="3 4">DSM 27375</strain>
    </source>
</reference>